<feature type="domain" description="Helicase C-terminal" evidence="9">
    <location>
        <begin position="285"/>
        <end position="400"/>
    </location>
</feature>
<evidence type="ECO:0000256" key="2">
    <source>
        <dbReference type="ARBA" id="ARBA00022801"/>
    </source>
</evidence>
<keyword evidence="4 6" id="KW-0067">ATP-binding</keyword>
<evidence type="ECO:0000259" key="8">
    <source>
        <dbReference type="PROSITE" id="PS51192"/>
    </source>
</evidence>
<evidence type="ECO:0000256" key="7">
    <source>
        <dbReference type="SAM" id="MobiDB-lite"/>
    </source>
</evidence>
<dbReference type="PROSITE" id="PS00039">
    <property type="entry name" value="DEAD_ATP_HELICASE"/>
    <property type="match status" value="1"/>
</dbReference>
<dbReference type="PANTHER" id="PTHR47959:SF13">
    <property type="entry name" value="ATP-DEPENDENT RNA HELICASE RHLE"/>
    <property type="match status" value="1"/>
</dbReference>
<dbReference type="GO" id="GO:0016787">
    <property type="term" value="F:hydrolase activity"/>
    <property type="evidence" value="ECO:0007669"/>
    <property type="project" value="UniProtKB-KW"/>
</dbReference>
<dbReference type="SMART" id="SM00487">
    <property type="entry name" value="DEXDc"/>
    <property type="match status" value="1"/>
</dbReference>
<organism evidence="10 11">
    <name type="scientific">Candidatus Nealsonbacteria bacterium CG23_combo_of_CG06-09_8_20_14_all_37_18</name>
    <dbReference type="NCBI Taxonomy" id="1974720"/>
    <lineage>
        <taxon>Bacteria</taxon>
        <taxon>Candidatus Nealsoniibacteriota</taxon>
    </lineage>
</organism>
<feature type="domain" description="Helicase ATP-binding" evidence="8">
    <location>
        <begin position="89"/>
        <end position="258"/>
    </location>
</feature>
<proteinExistence type="inferred from homology"/>
<comment type="similarity">
    <text evidence="5 6">Belongs to the DEAD box helicase family.</text>
</comment>
<evidence type="ECO:0000256" key="6">
    <source>
        <dbReference type="RuleBase" id="RU000492"/>
    </source>
</evidence>
<feature type="region of interest" description="Disordered" evidence="7">
    <location>
        <begin position="1"/>
        <end position="28"/>
    </location>
</feature>
<dbReference type="InterPro" id="IPR000629">
    <property type="entry name" value="RNA-helicase_DEAD-box_CS"/>
</dbReference>
<dbReference type="PROSITE" id="PS51192">
    <property type="entry name" value="HELICASE_ATP_BIND_1"/>
    <property type="match status" value="1"/>
</dbReference>
<evidence type="ECO:0000256" key="3">
    <source>
        <dbReference type="ARBA" id="ARBA00022806"/>
    </source>
</evidence>
<dbReference type="Pfam" id="PF00270">
    <property type="entry name" value="DEAD"/>
    <property type="match status" value="1"/>
</dbReference>
<dbReference type="InterPro" id="IPR014001">
    <property type="entry name" value="Helicase_ATP-bd"/>
</dbReference>
<dbReference type="CDD" id="cd18787">
    <property type="entry name" value="SF2_C_DEAD"/>
    <property type="match status" value="1"/>
</dbReference>
<dbReference type="SMART" id="SM00490">
    <property type="entry name" value="HELICc"/>
    <property type="match status" value="1"/>
</dbReference>
<keyword evidence="1 6" id="KW-0547">Nucleotide-binding</keyword>
<dbReference type="InterPro" id="IPR027417">
    <property type="entry name" value="P-loop_NTPase"/>
</dbReference>
<evidence type="ECO:0000256" key="1">
    <source>
        <dbReference type="ARBA" id="ARBA00022741"/>
    </source>
</evidence>
<dbReference type="GO" id="GO:0003676">
    <property type="term" value="F:nucleic acid binding"/>
    <property type="evidence" value="ECO:0007669"/>
    <property type="project" value="InterPro"/>
</dbReference>
<evidence type="ECO:0000313" key="10">
    <source>
        <dbReference type="EMBL" id="PIP24252.1"/>
    </source>
</evidence>
<dbReference type="InterPro" id="IPR011545">
    <property type="entry name" value="DEAD/DEAH_box_helicase_dom"/>
</dbReference>
<evidence type="ECO:0000313" key="11">
    <source>
        <dbReference type="Proteomes" id="UP000229952"/>
    </source>
</evidence>
<evidence type="ECO:0000256" key="4">
    <source>
        <dbReference type="ARBA" id="ARBA00022840"/>
    </source>
</evidence>
<name>A0A2G9YYF4_9BACT</name>
<protein>
    <submittedName>
        <fullName evidence="10">RNA helicase</fullName>
    </submittedName>
</protein>
<dbReference type="Gene3D" id="3.40.50.300">
    <property type="entry name" value="P-loop containing nucleotide triphosphate hydrolases"/>
    <property type="match status" value="2"/>
</dbReference>
<evidence type="ECO:0000259" key="9">
    <source>
        <dbReference type="PROSITE" id="PS51194"/>
    </source>
</evidence>
<dbReference type="Pfam" id="PF00271">
    <property type="entry name" value="Helicase_C"/>
    <property type="match status" value="1"/>
</dbReference>
<dbReference type="InterPro" id="IPR001650">
    <property type="entry name" value="Helicase_C-like"/>
</dbReference>
<dbReference type="PANTHER" id="PTHR47959">
    <property type="entry name" value="ATP-DEPENDENT RNA HELICASE RHLE-RELATED"/>
    <property type="match status" value="1"/>
</dbReference>
<dbReference type="EMBL" id="PCRQ01000045">
    <property type="protein sequence ID" value="PIP24252.1"/>
    <property type="molecule type" value="Genomic_DNA"/>
</dbReference>
<dbReference type="CDD" id="cd00268">
    <property type="entry name" value="DEADc"/>
    <property type="match status" value="1"/>
</dbReference>
<evidence type="ECO:0000256" key="5">
    <source>
        <dbReference type="ARBA" id="ARBA00038437"/>
    </source>
</evidence>
<dbReference type="Proteomes" id="UP000229952">
    <property type="component" value="Unassembled WGS sequence"/>
</dbReference>
<dbReference type="GO" id="GO:0003724">
    <property type="term" value="F:RNA helicase activity"/>
    <property type="evidence" value="ECO:0007669"/>
    <property type="project" value="UniProtKB-ARBA"/>
</dbReference>
<dbReference type="PROSITE" id="PS51194">
    <property type="entry name" value="HELICASE_CTER"/>
    <property type="match status" value="1"/>
</dbReference>
<feature type="compositionally biased region" description="Low complexity" evidence="7">
    <location>
        <begin position="1"/>
        <end position="14"/>
    </location>
</feature>
<sequence length="400" mass="44908">MYNRNNAQSSRASSFGKRGNRNNSRFGKRNFSSSAINVNRFICKAETIKAEDVFKPQCAFCDLAIHDVLKRSIANRGFAVPTPIQDQAIPAILAGQDLIGLANTGTGKTAAYLIPMLNKILINPQEKVLVVVPTRELAMQIQEEFVALARRLNIFSVAVVGGADIRRQIKELRLRHNLVVGTPGRLKDLISRKILDLSKFGNIVLDEADRMLDMGFINDVKLLLSLMPRKKQAMLFSATFGKEIENLTKTFLYNPTRIFIKSRETASQIEQNIIRVAVSQDKIEVLHDLLIKTEFEKVLIFTRTKHGADNLSKKLLQRGFKTEAIHGNKTQGKRQRALKMFKENVVKILVATDVAARGLDIPNVSHVINFDLPATYEDYVHRIGRTGRADKKGNALTFVE</sequence>
<dbReference type="SUPFAM" id="SSF52540">
    <property type="entry name" value="P-loop containing nucleoside triphosphate hydrolases"/>
    <property type="match status" value="1"/>
</dbReference>
<keyword evidence="2 6" id="KW-0378">Hydrolase</keyword>
<dbReference type="AlphaFoldDB" id="A0A2G9YYF4"/>
<dbReference type="GO" id="GO:0005829">
    <property type="term" value="C:cytosol"/>
    <property type="evidence" value="ECO:0007669"/>
    <property type="project" value="TreeGrafter"/>
</dbReference>
<dbReference type="InterPro" id="IPR044742">
    <property type="entry name" value="DEAD/DEAH_RhlB"/>
</dbReference>
<reference evidence="10 11" key="1">
    <citation type="submission" date="2017-09" db="EMBL/GenBank/DDBJ databases">
        <title>Depth-based differentiation of microbial function through sediment-hosted aquifers and enrichment of novel symbionts in the deep terrestrial subsurface.</title>
        <authorList>
            <person name="Probst A.J."/>
            <person name="Ladd B."/>
            <person name="Jarett J.K."/>
            <person name="Geller-Mcgrath D.E."/>
            <person name="Sieber C.M."/>
            <person name="Emerson J.B."/>
            <person name="Anantharaman K."/>
            <person name="Thomas B.C."/>
            <person name="Malmstrom R."/>
            <person name="Stieglmeier M."/>
            <person name="Klingl A."/>
            <person name="Woyke T."/>
            <person name="Ryan C.M."/>
            <person name="Banfield J.F."/>
        </authorList>
    </citation>
    <scope>NUCLEOTIDE SEQUENCE [LARGE SCALE GENOMIC DNA]</scope>
    <source>
        <strain evidence="10">CG23_combo_of_CG06-09_8_20_14_all_37_18</strain>
    </source>
</reference>
<accession>A0A2G9YYF4</accession>
<gene>
    <name evidence="10" type="ORF">COX35_01685</name>
</gene>
<comment type="caution">
    <text evidence="10">The sequence shown here is derived from an EMBL/GenBank/DDBJ whole genome shotgun (WGS) entry which is preliminary data.</text>
</comment>
<dbReference type="GO" id="GO:0005524">
    <property type="term" value="F:ATP binding"/>
    <property type="evidence" value="ECO:0007669"/>
    <property type="project" value="UniProtKB-KW"/>
</dbReference>
<dbReference type="InterPro" id="IPR050079">
    <property type="entry name" value="DEAD_box_RNA_helicase"/>
</dbReference>
<keyword evidence="3 6" id="KW-0347">Helicase</keyword>